<dbReference type="InterPro" id="IPR000914">
    <property type="entry name" value="SBP_5_dom"/>
</dbReference>
<organism evidence="4 5">
    <name type="scientific">Desulfatibacillum alkenivorans DSM 16219</name>
    <dbReference type="NCBI Taxonomy" id="1121393"/>
    <lineage>
        <taxon>Bacteria</taxon>
        <taxon>Pseudomonadati</taxon>
        <taxon>Thermodesulfobacteriota</taxon>
        <taxon>Desulfobacteria</taxon>
        <taxon>Desulfobacterales</taxon>
        <taxon>Desulfatibacillaceae</taxon>
        <taxon>Desulfatibacillum</taxon>
    </lineage>
</organism>
<evidence type="ECO:0000313" key="4">
    <source>
        <dbReference type="EMBL" id="SHJ24040.1"/>
    </source>
</evidence>
<dbReference type="Gene3D" id="3.10.105.10">
    <property type="entry name" value="Dipeptide-binding Protein, Domain 3"/>
    <property type="match status" value="1"/>
</dbReference>
<dbReference type="GO" id="GO:0042884">
    <property type="term" value="P:microcin transport"/>
    <property type="evidence" value="ECO:0007669"/>
    <property type="project" value="TreeGrafter"/>
</dbReference>
<dbReference type="GO" id="GO:0030288">
    <property type="term" value="C:outer membrane-bounded periplasmic space"/>
    <property type="evidence" value="ECO:0007669"/>
    <property type="project" value="TreeGrafter"/>
</dbReference>
<evidence type="ECO:0000259" key="3">
    <source>
        <dbReference type="Pfam" id="PF00496"/>
    </source>
</evidence>
<dbReference type="EMBL" id="FQZU01000005">
    <property type="protein sequence ID" value="SHJ24040.1"/>
    <property type="molecule type" value="Genomic_DNA"/>
</dbReference>
<keyword evidence="5" id="KW-1185">Reference proteome</keyword>
<evidence type="ECO:0000313" key="5">
    <source>
        <dbReference type="Proteomes" id="UP000183994"/>
    </source>
</evidence>
<dbReference type="Gene3D" id="3.40.190.10">
    <property type="entry name" value="Periplasmic binding protein-like II"/>
    <property type="match status" value="1"/>
</dbReference>
<dbReference type="InterPro" id="IPR039424">
    <property type="entry name" value="SBP_5"/>
</dbReference>
<dbReference type="OrthoDB" id="9772924at2"/>
<proteinExistence type="predicted"/>
<dbReference type="PANTHER" id="PTHR30290:SF64">
    <property type="entry name" value="ABC TRANSPORTER PERIPLASMIC BINDING PROTEIN"/>
    <property type="match status" value="1"/>
</dbReference>
<sequence>MKTCFRVLLALFFLASTAFCDQTFPKPDWKELPDPVASPYAEQGGEVCVYIGPSPKSLNYYLENSSIASHVFSGLYESLLSMSSRNLEYEPHLASKWAISDDKKTFTFWIDKRAKWSDGKPVTAQDVKWTFDAIMDPANKTGVHKVSLSRFESPEVLDDHAIRFTAKEVHWKNLLAVSGFSILPKHAYENLDFNKINFELPVVSGPYEIGELTENVSLTLKRRRDWWNNGAVSVQGVNNFDTIRLRFYAESENAFEAFKKGLIDIIGVNTARTWVKETEGEQFINNWIIKQKIQNYRPIGFQGFAMNMRRPPFDDVNVRKAMAHLIDREKMNSTLMYNQYFLHKSYFEDLYSPENPCPNQPYDFNKDKARKLLADSGWKVNPKTGFLEKNGKPLVVKFLTRDSTAERFLAIYEQDLKDVGIQMVIDKKDWAAWMKDMDDFNYEITWAAWGATLFKDPEGMWASSEADRASGNNITGFKNTKVDELIEKQKSIFSVEERHEICRRIDQLVYEQCPYVLLWNIDYTRLLYWNKFGTPDTVLSKYGDDSTAESYWWLDPYSAADLKDAMEQKLPLPPKPLSVVFDEVFVDPVMDKPKN</sequence>
<dbReference type="Pfam" id="PF00496">
    <property type="entry name" value="SBP_bac_5"/>
    <property type="match status" value="1"/>
</dbReference>
<feature type="signal peptide" evidence="2">
    <location>
        <begin position="1"/>
        <end position="20"/>
    </location>
</feature>
<feature type="chain" id="PRO_5012635668" evidence="2">
    <location>
        <begin position="21"/>
        <end position="595"/>
    </location>
</feature>
<dbReference type="RefSeq" id="WP_073474120.1">
    <property type="nucleotide sequence ID" value="NZ_FQZU01000005.1"/>
</dbReference>
<dbReference type="AlphaFoldDB" id="A0A1M6HPE6"/>
<feature type="domain" description="Solute-binding protein family 5" evidence="3">
    <location>
        <begin position="88"/>
        <end position="465"/>
    </location>
</feature>
<name>A0A1M6HPE6_9BACT</name>
<dbReference type="PIRSF" id="PIRSF002741">
    <property type="entry name" value="MppA"/>
    <property type="match status" value="1"/>
</dbReference>
<dbReference type="SUPFAM" id="SSF53850">
    <property type="entry name" value="Periplasmic binding protein-like II"/>
    <property type="match status" value="1"/>
</dbReference>
<dbReference type="CDD" id="cd08497">
    <property type="entry name" value="MbnE-like"/>
    <property type="match status" value="1"/>
</dbReference>
<dbReference type="InterPro" id="IPR030678">
    <property type="entry name" value="Peptide/Ni-bd"/>
</dbReference>
<dbReference type="PANTHER" id="PTHR30290">
    <property type="entry name" value="PERIPLASMIC BINDING COMPONENT OF ABC TRANSPORTER"/>
    <property type="match status" value="1"/>
</dbReference>
<dbReference type="Proteomes" id="UP000183994">
    <property type="component" value="Unassembled WGS sequence"/>
</dbReference>
<evidence type="ECO:0000256" key="1">
    <source>
        <dbReference type="ARBA" id="ARBA00022729"/>
    </source>
</evidence>
<dbReference type="GO" id="GO:0015833">
    <property type="term" value="P:peptide transport"/>
    <property type="evidence" value="ECO:0007669"/>
    <property type="project" value="TreeGrafter"/>
</dbReference>
<accession>A0A1M6HPE6</accession>
<protein>
    <submittedName>
        <fullName evidence="4">Microcin C transport system substrate-binding protein</fullName>
    </submittedName>
</protein>
<dbReference type="GO" id="GO:1904680">
    <property type="term" value="F:peptide transmembrane transporter activity"/>
    <property type="evidence" value="ECO:0007669"/>
    <property type="project" value="TreeGrafter"/>
</dbReference>
<dbReference type="GO" id="GO:0043190">
    <property type="term" value="C:ATP-binding cassette (ABC) transporter complex"/>
    <property type="evidence" value="ECO:0007669"/>
    <property type="project" value="InterPro"/>
</dbReference>
<keyword evidence="1 2" id="KW-0732">Signal</keyword>
<dbReference type="STRING" id="1121393.SAMN02745216_01279"/>
<reference evidence="5" key="1">
    <citation type="submission" date="2016-11" db="EMBL/GenBank/DDBJ databases">
        <authorList>
            <person name="Varghese N."/>
            <person name="Submissions S."/>
        </authorList>
    </citation>
    <scope>NUCLEOTIDE SEQUENCE [LARGE SCALE GENOMIC DNA]</scope>
    <source>
        <strain evidence="5">DSM 16219</strain>
    </source>
</reference>
<evidence type="ECO:0000256" key="2">
    <source>
        <dbReference type="SAM" id="SignalP"/>
    </source>
</evidence>
<gene>
    <name evidence="4" type="ORF">SAMN02745216_01279</name>
</gene>